<dbReference type="InterPro" id="IPR007197">
    <property type="entry name" value="rSAM"/>
</dbReference>
<comment type="caution">
    <text evidence="5">The sequence shown here is derived from an EMBL/GenBank/DDBJ whole genome shotgun (WGS) entry which is preliminary data.</text>
</comment>
<evidence type="ECO:0000256" key="3">
    <source>
        <dbReference type="ARBA" id="ARBA00023014"/>
    </source>
</evidence>
<keyword evidence="6" id="KW-1185">Reference proteome</keyword>
<dbReference type="GO" id="GO:0046872">
    <property type="term" value="F:metal ion binding"/>
    <property type="evidence" value="ECO:0007669"/>
    <property type="project" value="UniProtKB-KW"/>
</dbReference>
<dbReference type="PANTHER" id="PTHR43432">
    <property type="entry name" value="SLR0285 PROTEIN"/>
    <property type="match status" value="1"/>
</dbReference>
<name>A0A917KKP9_9PROT</name>
<evidence type="ECO:0000313" key="6">
    <source>
        <dbReference type="Proteomes" id="UP000661507"/>
    </source>
</evidence>
<evidence type="ECO:0000256" key="1">
    <source>
        <dbReference type="ARBA" id="ARBA00022723"/>
    </source>
</evidence>
<dbReference type="RefSeq" id="WP_188967287.1">
    <property type="nucleotide sequence ID" value="NZ_BMKW01000005.1"/>
</dbReference>
<dbReference type="SMART" id="SM00729">
    <property type="entry name" value="Elp3"/>
    <property type="match status" value="1"/>
</dbReference>
<dbReference type="NCBIfam" id="NF033668">
    <property type="entry name" value="rSAM_PA0069"/>
    <property type="match status" value="1"/>
</dbReference>
<keyword evidence="3" id="KW-0411">Iron-sulfur</keyword>
<evidence type="ECO:0000256" key="2">
    <source>
        <dbReference type="ARBA" id="ARBA00023004"/>
    </source>
</evidence>
<dbReference type="CDD" id="cd01335">
    <property type="entry name" value="Radical_SAM"/>
    <property type="match status" value="1"/>
</dbReference>
<keyword evidence="1" id="KW-0479">Metal-binding</keyword>
<dbReference type="Gene3D" id="3.80.30.30">
    <property type="match status" value="1"/>
</dbReference>
<reference evidence="5" key="1">
    <citation type="journal article" date="2014" name="Int. J. Syst. Evol. Microbiol.">
        <title>Complete genome sequence of Corynebacterium casei LMG S-19264T (=DSM 44701T), isolated from a smear-ripened cheese.</title>
        <authorList>
            <consortium name="US DOE Joint Genome Institute (JGI-PGF)"/>
            <person name="Walter F."/>
            <person name="Albersmeier A."/>
            <person name="Kalinowski J."/>
            <person name="Ruckert C."/>
        </authorList>
    </citation>
    <scope>NUCLEOTIDE SEQUENCE</scope>
    <source>
        <strain evidence="5">CGMCC 1.3617</strain>
    </source>
</reference>
<dbReference type="InterPro" id="IPR040086">
    <property type="entry name" value="MJ0683-like"/>
</dbReference>
<dbReference type="GO" id="GO:0051536">
    <property type="term" value="F:iron-sulfur cluster binding"/>
    <property type="evidence" value="ECO:0007669"/>
    <property type="project" value="UniProtKB-KW"/>
</dbReference>
<sequence>MPDGSSYLSPDLGHGLQPLARKGRGAGLNPAVRFEHTAREAFDDGWGTLEAAFADLPPLPTTLTKDSAKSALAWNQSPDIGFDRAVNPYRGCEHGCVYCYARPSHAYLGLSPGLDFETQLLFKPEVAALLEKELRKPGYDPKPIALGSNTDPYQPVERTLKLTRGVLEVLDRFNHPVTIVTKSAGVLRDLDILSAMAKRNLVRVCLSITTLDARLARIMEPRAASPERRLAAVRALAAAGIPAAVLAAPMIPAVNDAELETILDRAAAAGATSAGYVLLRLPLEIKQLFEDWLARHMPDRAARVLSLIRQTRGGAMYDSRFGVRQKGTGAYADLLAQRFAVASRRLGLERRGGGVGALDCSQFRVPDLPGAVHKAAQLTLF</sequence>
<dbReference type="InterPro" id="IPR058240">
    <property type="entry name" value="rSAM_sf"/>
</dbReference>
<dbReference type="GO" id="GO:0003824">
    <property type="term" value="F:catalytic activity"/>
    <property type="evidence" value="ECO:0007669"/>
    <property type="project" value="InterPro"/>
</dbReference>
<dbReference type="PANTHER" id="PTHR43432:SF3">
    <property type="entry name" value="SLR0285 PROTEIN"/>
    <property type="match status" value="1"/>
</dbReference>
<proteinExistence type="predicted"/>
<organism evidence="5 6">
    <name type="scientific">Neoroseomonas lacus</name>
    <dbReference type="NCBI Taxonomy" id="287609"/>
    <lineage>
        <taxon>Bacteria</taxon>
        <taxon>Pseudomonadati</taxon>
        <taxon>Pseudomonadota</taxon>
        <taxon>Alphaproteobacteria</taxon>
        <taxon>Acetobacterales</taxon>
        <taxon>Acetobacteraceae</taxon>
        <taxon>Neoroseomonas</taxon>
    </lineage>
</organism>
<dbReference type="Proteomes" id="UP000661507">
    <property type="component" value="Unassembled WGS sequence"/>
</dbReference>
<gene>
    <name evidence="5" type="ORF">GCM10011320_24040</name>
</gene>
<dbReference type="EMBL" id="BMKW01000005">
    <property type="protein sequence ID" value="GGJ15931.1"/>
    <property type="molecule type" value="Genomic_DNA"/>
</dbReference>
<dbReference type="Pfam" id="PF04055">
    <property type="entry name" value="Radical_SAM"/>
    <property type="match status" value="1"/>
</dbReference>
<dbReference type="SUPFAM" id="SSF102114">
    <property type="entry name" value="Radical SAM enzymes"/>
    <property type="match status" value="1"/>
</dbReference>
<protein>
    <submittedName>
        <fullName evidence="5">Radical SAM protein</fullName>
    </submittedName>
</protein>
<accession>A0A917KKP9</accession>
<evidence type="ECO:0000313" key="5">
    <source>
        <dbReference type="EMBL" id="GGJ15931.1"/>
    </source>
</evidence>
<dbReference type="SFLD" id="SFLDS00029">
    <property type="entry name" value="Radical_SAM"/>
    <property type="match status" value="1"/>
</dbReference>
<reference evidence="5" key="2">
    <citation type="submission" date="2020-09" db="EMBL/GenBank/DDBJ databases">
        <authorList>
            <person name="Sun Q."/>
            <person name="Zhou Y."/>
        </authorList>
    </citation>
    <scope>NUCLEOTIDE SEQUENCE</scope>
    <source>
        <strain evidence="5">CGMCC 1.3617</strain>
    </source>
</reference>
<keyword evidence="2" id="KW-0408">Iron</keyword>
<dbReference type="InterPro" id="IPR006638">
    <property type="entry name" value="Elp3/MiaA/NifB-like_rSAM"/>
</dbReference>
<dbReference type="AlphaFoldDB" id="A0A917KKP9"/>
<dbReference type="SFLD" id="SFLDG01084">
    <property type="entry name" value="Uncharacterised_Radical_SAM_Su"/>
    <property type="match status" value="1"/>
</dbReference>
<feature type="domain" description="Elp3/MiaA/NifB-like radical SAM core" evidence="4">
    <location>
        <begin position="82"/>
        <end position="309"/>
    </location>
</feature>
<evidence type="ECO:0000259" key="4">
    <source>
        <dbReference type="SMART" id="SM00729"/>
    </source>
</evidence>